<keyword evidence="5 11" id="KW-0812">Transmembrane</keyword>
<gene>
    <name evidence="12" type="ORF">BDW47DRAFT_134030</name>
</gene>
<comment type="similarity">
    <text evidence="2">Belongs to the major facilitator superfamily.</text>
</comment>
<evidence type="ECO:0000256" key="11">
    <source>
        <dbReference type="SAM" id="Phobius"/>
    </source>
</evidence>
<evidence type="ECO:0000256" key="2">
    <source>
        <dbReference type="ARBA" id="ARBA00008335"/>
    </source>
</evidence>
<dbReference type="Pfam" id="PF07690">
    <property type="entry name" value="MFS_1"/>
    <property type="match status" value="1"/>
</dbReference>
<feature type="transmembrane region" description="Helical" evidence="11">
    <location>
        <begin position="75"/>
        <end position="95"/>
    </location>
</feature>
<keyword evidence="3" id="KW-0813">Transport</keyword>
<dbReference type="InterPro" id="IPR011701">
    <property type="entry name" value="MFS"/>
</dbReference>
<dbReference type="GeneID" id="36525157"/>
<dbReference type="Gene3D" id="1.20.1250.20">
    <property type="entry name" value="MFS general substrate transporter like domains"/>
    <property type="match status" value="2"/>
</dbReference>
<feature type="transmembrane region" description="Helical" evidence="11">
    <location>
        <begin position="115"/>
        <end position="135"/>
    </location>
</feature>
<keyword evidence="4" id="KW-0410">Iron transport</keyword>
<evidence type="ECO:0000256" key="1">
    <source>
        <dbReference type="ARBA" id="ARBA00004141"/>
    </source>
</evidence>
<keyword evidence="7" id="KW-0408">Iron</keyword>
<keyword evidence="13" id="KW-1185">Reference proteome</keyword>
<organism evidence="12 13">
    <name type="scientific">Aspergillus candidus</name>
    <dbReference type="NCBI Taxonomy" id="41067"/>
    <lineage>
        <taxon>Eukaryota</taxon>
        <taxon>Fungi</taxon>
        <taxon>Dikarya</taxon>
        <taxon>Ascomycota</taxon>
        <taxon>Pezizomycotina</taxon>
        <taxon>Eurotiomycetes</taxon>
        <taxon>Eurotiomycetidae</taxon>
        <taxon>Eurotiales</taxon>
        <taxon>Aspergillaceae</taxon>
        <taxon>Aspergillus</taxon>
        <taxon>Aspergillus subgen. Circumdati</taxon>
    </lineage>
</organism>
<evidence type="ECO:0000256" key="4">
    <source>
        <dbReference type="ARBA" id="ARBA00022496"/>
    </source>
</evidence>
<keyword evidence="9 11" id="KW-0472">Membrane</keyword>
<feature type="transmembrane region" description="Helical" evidence="11">
    <location>
        <begin position="341"/>
        <end position="362"/>
    </location>
</feature>
<dbReference type="Proteomes" id="UP000234585">
    <property type="component" value="Unassembled WGS sequence"/>
</dbReference>
<dbReference type="FunFam" id="1.20.1250.20:FF:000302">
    <property type="entry name" value="MFS siderochrome iron transporter MirB"/>
    <property type="match status" value="1"/>
</dbReference>
<protein>
    <submittedName>
        <fullName evidence="12">Siderophore iron transporter mirB</fullName>
    </submittedName>
</protein>
<reference evidence="12 13" key="1">
    <citation type="submission" date="2017-12" db="EMBL/GenBank/DDBJ databases">
        <authorList>
            <consortium name="DOE Joint Genome Institute"/>
            <person name="Haridas S."/>
            <person name="Kjaerbolling I."/>
            <person name="Vesth T.C."/>
            <person name="Frisvad J.C."/>
            <person name="Nybo J.L."/>
            <person name="Theobald S."/>
            <person name="Kuo A."/>
            <person name="Bowyer P."/>
            <person name="Matsuda Y."/>
            <person name="Mondo S."/>
            <person name="Lyhne E.K."/>
            <person name="Kogle M.E."/>
            <person name="Clum A."/>
            <person name="Lipzen A."/>
            <person name="Salamov A."/>
            <person name="Ngan C.Y."/>
            <person name="Daum C."/>
            <person name="Chiniquy J."/>
            <person name="Barry K."/>
            <person name="LaButti K."/>
            <person name="Simmons B.A."/>
            <person name="Magnuson J.K."/>
            <person name="Mortensen U.H."/>
            <person name="Larsen T.O."/>
            <person name="Grigoriev I.V."/>
            <person name="Baker S.E."/>
            <person name="Andersen M.R."/>
            <person name="Nordberg H.P."/>
            <person name="Cantor M.N."/>
            <person name="Hua S.X."/>
        </authorList>
    </citation>
    <scope>NUCLEOTIDE SEQUENCE [LARGE SCALE GENOMIC DNA]</scope>
    <source>
        <strain evidence="12 13">CBS 102.13</strain>
    </source>
</reference>
<evidence type="ECO:0000256" key="5">
    <source>
        <dbReference type="ARBA" id="ARBA00022692"/>
    </source>
</evidence>
<evidence type="ECO:0000256" key="10">
    <source>
        <dbReference type="SAM" id="MobiDB-lite"/>
    </source>
</evidence>
<evidence type="ECO:0000256" key="7">
    <source>
        <dbReference type="ARBA" id="ARBA00023004"/>
    </source>
</evidence>
<accession>A0A2I2F2H7</accession>
<feature type="transmembrane region" description="Helical" evidence="11">
    <location>
        <begin position="382"/>
        <end position="401"/>
    </location>
</feature>
<dbReference type="STRING" id="41067.A0A2I2F2H7"/>
<feature type="transmembrane region" description="Helical" evidence="11">
    <location>
        <begin position="271"/>
        <end position="292"/>
    </location>
</feature>
<dbReference type="AlphaFoldDB" id="A0A2I2F2H7"/>
<evidence type="ECO:0000256" key="9">
    <source>
        <dbReference type="ARBA" id="ARBA00023136"/>
    </source>
</evidence>
<evidence type="ECO:0000256" key="8">
    <source>
        <dbReference type="ARBA" id="ARBA00023065"/>
    </source>
</evidence>
<feature type="transmembrane region" description="Helical" evidence="11">
    <location>
        <begin position="433"/>
        <end position="454"/>
    </location>
</feature>
<dbReference type="PANTHER" id="PTHR23501">
    <property type="entry name" value="MAJOR FACILITATOR SUPERFAMILY"/>
    <property type="match status" value="1"/>
</dbReference>
<dbReference type="SUPFAM" id="SSF103473">
    <property type="entry name" value="MFS general substrate transporter"/>
    <property type="match status" value="2"/>
</dbReference>
<evidence type="ECO:0000256" key="6">
    <source>
        <dbReference type="ARBA" id="ARBA00022989"/>
    </source>
</evidence>
<dbReference type="EMBL" id="KZ559172">
    <property type="protein sequence ID" value="PLB34827.1"/>
    <property type="molecule type" value="Genomic_DNA"/>
</dbReference>
<feature type="transmembrane region" description="Helical" evidence="11">
    <location>
        <begin position="548"/>
        <end position="566"/>
    </location>
</feature>
<feature type="compositionally biased region" description="Basic and acidic residues" evidence="10">
    <location>
        <begin position="27"/>
        <end position="36"/>
    </location>
</feature>
<dbReference type="OrthoDB" id="4078873at2759"/>
<sequence length="582" mass="64782">MVEFNRLRRLVKTGNQEDDSASVTRRTVVDSKHEGAAGDVPQSQDEAQPEMPSEETQRGVHNVEALTLTWSKRSLIAVFINIWFIYLVNAFQSNILTQLLPFVTSKFESHSLLNVIYIVANAMCAATFIPLAKILDLWGRAEGFMIMTVFATQANAHQVFYSVGFQGMTYCIDVVTADASKLKNRGLAYAFTSSPYIITAFAGPKSAEDFYYKVNWRWGFGCFAIIFPVVAAPLYLLLKFNLRKAIKQGLTANEDSGRTFLQNIWHYTVQFDLFGVVIFSAGLIVFLLPFEIAADSPNGWSTDYVIAMIVVGFVMLIIFILHEVFLAPVPMLNFTFISDRTVIGACLLDATYQISYSCWANYYTSFLQVVNDLTLSEAGYVMNTFDVVSGVLLLIVGFLISRTGRFKWLLYISVPLYVFAQGLMIYFRRPNQSVGYLVMCQIFISIGGSVFIIVQQLAILAAVDHQHIAAVLALLNVVGTVGGAMGSNISGAIWTNTFKKALIRELPSSAMKRLDSIYENLDTQLEYPVGSVTRLAIQEAYAYAQTRMLAAGTGIIGLAFVWILLIRNIDLAKVQQVKGMVF</sequence>
<evidence type="ECO:0000313" key="13">
    <source>
        <dbReference type="Proteomes" id="UP000234585"/>
    </source>
</evidence>
<dbReference type="FunFam" id="1.20.1250.20:FF:000284">
    <property type="entry name" value="Siderophore iron transporter mirB"/>
    <property type="match status" value="1"/>
</dbReference>
<dbReference type="GO" id="GO:0005886">
    <property type="term" value="C:plasma membrane"/>
    <property type="evidence" value="ECO:0007669"/>
    <property type="project" value="TreeGrafter"/>
</dbReference>
<dbReference type="RefSeq" id="XP_024668839.1">
    <property type="nucleotide sequence ID" value="XM_024817997.1"/>
</dbReference>
<feature type="transmembrane region" description="Helical" evidence="11">
    <location>
        <begin position="408"/>
        <end position="427"/>
    </location>
</feature>
<evidence type="ECO:0000256" key="3">
    <source>
        <dbReference type="ARBA" id="ARBA00022448"/>
    </source>
</evidence>
<dbReference type="PANTHER" id="PTHR23501:SF50">
    <property type="entry name" value="MFS SIDEROCHROME IRON TRANSPORTER MIRB (AFU_ORTHOLOGUE AFUA_3G03640)-RELATED"/>
    <property type="match status" value="1"/>
</dbReference>
<keyword evidence="8" id="KW-0406">Ion transport</keyword>
<dbReference type="InterPro" id="IPR036259">
    <property type="entry name" value="MFS_trans_sf"/>
</dbReference>
<evidence type="ECO:0000313" key="12">
    <source>
        <dbReference type="EMBL" id="PLB34827.1"/>
    </source>
</evidence>
<comment type="subcellular location">
    <subcellularLocation>
        <location evidence="1">Membrane</location>
        <topology evidence="1">Multi-pass membrane protein</topology>
    </subcellularLocation>
</comment>
<dbReference type="GO" id="GO:0006826">
    <property type="term" value="P:iron ion transport"/>
    <property type="evidence" value="ECO:0007669"/>
    <property type="project" value="UniProtKB-KW"/>
</dbReference>
<feature type="region of interest" description="Disordered" evidence="10">
    <location>
        <begin position="15"/>
        <end position="58"/>
    </location>
</feature>
<feature type="transmembrane region" description="Helical" evidence="11">
    <location>
        <begin position="466"/>
        <end position="485"/>
    </location>
</feature>
<dbReference type="GO" id="GO:0010106">
    <property type="term" value="P:cellular response to iron ion starvation"/>
    <property type="evidence" value="ECO:0007669"/>
    <property type="project" value="UniProtKB-ARBA"/>
</dbReference>
<keyword evidence="6 11" id="KW-1133">Transmembrane helix</keyword>
<name>A0A2I2F2H7_ASPCN</name>
<dbReference type="GO" id="GO:0022857">
    <property type="term" value="F:transmembrane transporter activity"/>
    <property type="evidence" value="ECO:0007669"/>
    <property type="project" value="InterPro"/>
</dbReference>
<feature type="transmembrane region" description="Helical" evidence="11">
    <location>
        <begin position="216"/>
        <end position="238"/>
    </location>
</feature>
<proteinExistence type="inferred from homology"/>
<feature type="transmembrane region" description="Helical" evidence="11">
    <location>
        <begin position="186"/>
        <end position="204"/>
    </location>
</feature>
<feature type="transmembrane region" description="Helical" evidence="11">
    <location>
        <begin position="304"/>
        <end position="329"/>
    </location>
</feature>